<dbReference type="AlphaFoldDB" id="A0A8J5WDW4"/>
<keyword evidence="2" id="KW-1185">Reference proteome</keyword>
<proteinExistence type="predicted"/>
<reference evidence="1" key="1">
    <citation type="journal article" date="2021" name="bioRxiv">
        <title>Whole Genome Assembly and Annotation of Northern Wild Rice, Zizania palustris L., Supports a Whole Genome Duplication in the Zizania Genus.</title>
        <authorList>
            <person name="Haas M."/>
            <person name="Kono T."/>
            <person name="Macchietto M."/>
            <person name="Millas R."/>
            <person name="McGilp L."/>
            <person name="Shao M."/>
            <person name="Duquette J."/>
            <person name="Hirsch C.N."/>
            <person name="Kimball J."/>
        </authorList>
    </citation>
    <scope>NUCLEOTIDE SEQUENCE</scope>
    <source>
        <tissue evidence="1">Fresh leaf tissue</tissue>
    </source>
</reference>
<sequence length="105" mass="11397">MLGRNGISWNIIVASSARAYIQAGDIRGAVRLFDESPLRGTANWSRIIHGLMRNGRLAAEGLNLLHHIPLLPDLIRQLQARSSVRNSLMGIYCKCGACIGGSCVL</sequence>
<comment type="caution">
    <text evidence="1">The sequence shown here is derived from an EMBL/GenBank/DDBJ whole genome shotgun (WGS) entry which is preliminary data.</text>
</comment>
<evidence type="ECO:0008006" key="3">
    <source>
        <dbReference type="Google" id="ProtNLM"/>
    </source>
</evidence>
<organism evidence="1 2">
    <name type="scientific">Zizania palustris</name>
    <name type="common">Northern wild rice</name>
    <dbReference type="NCBI Taxonomy" id="103762"/>
    <lineage>
        <taxon>Eukaryota</taxon>
        <taxon>Viridiplantae</taxon>
        <taxon>Streptophyta</taxon>
        <taxon>Embryophyta</taxon>
        <taxon>Tracheophyta</taxon>
        <taxon>Spermatophyta</taxon>
        <taxon>Magnoliopsida</taxon>
        <taxon>Liliopsida</taxon>
        <taxon>Poales</taxon>
        <taxon>Poaceae</taxon>
        <taxon>BOP clade</taxon>
        <taxon>Oryzoideae</taxon>
        <taxon>Oryzeae</taxon>
        <taxon>Zizaniinae</taxon>
        <taxon>Zizania</taxon>
    </lineage>
</organism>
<accession>A0A8J5WDW4</accession>
<protein>
    <recommendedName>
        <fullName evidence="3">Pentatricopeptide repeat-containing protein</fullName>
    </recommendedName>
</protein>
<evidence type="ECO:0000313" key="2">
    <source>
        <dbReference type="Proteomes" id="UP000729402"/>
    </source>
</evidence>
<reference evidence="1" key="2">
    <citation type="submission" date="2021-02" db="EMBL/GenBank/DDBJ databases">
        <authorList>
            <person name="Kimball J.A."/>
            <person name="Haas M.W."/>
            <person name="Macchietto M."/>
            <person name="Kono T."/>
            <person name="Duquette J."/>
            <person name="Shao M."/>
        </authorList>
    </citation>
    <scope>NUCLEOTIDE SEQUENCE</scope>
    <source>
        <tissue evidence="1">Fresh leaf tissue</tissue>
    </source>
</reference>
<name>A0A8J5WDW4_ZIZPA</name>
<dbReference type="EMBL" id="JAAALK010000082">
    <property type="protein sequence ID" value="KAG8087965.1"/>
    <property type="molecule type" value="Genomic_DNA"/>
</dbReference>
<gene>
    <name evidence="1" type="ORF">GUJ93_ZPchr0010g9243</name>
</gene>
<dbReference type="Proteomes" id="UP000729402">
    <property type="component" value="Unassembled WGS sequence"/>
</dbReference>
<evidence type="ECO:0000313" key="1">
    <source>
        <dbReference type="EMBL" id="KAG8087965.1"/>
    </source>
</evidence>